<evidence type="ECO:0000259" key="6">
    <source>
        <dbReference type="Pfam" id="PF03893"/>
    </source>
</evidence>
<dbReference type="Pfam" id="PF01764">
    <property type="entry name" value="Lipase_3"/>
    <property type="match status" value="1"/>
</dbReference>
<dbReference type="PANTHER" id="PTHR46640:SF1">
    <property type="entry name" value="FUNGAL LIPASE-LIKE DOMAIN-CONTAINING PROTEIN-RELATED"/>
    <property type="match status" value="1"/>
</dbReference>
<evidence type="ECO:0000313" key="7">
    <source>
        <dbReference type="EMBL" id="CDX09917.1"/>
    </source>
</evidence>
<dbReference type="EC" id="3.1.1.3" evidence="1"/>
<name>A0A078BNT2_9ASCO</name>
<dbReference type="SUPFAM" id="SSF53474">
    <property type="entry name" value="alpha/beta-Hydrolases"/>
    <property type="match status" value="1"/>
</dbReference>
<evidence type="ECO:0000259" key="5">
    <source>
        <dbReference type="Pfam" id="PF01764"/>
    </source>
</evidence>
<evidence type="ECO:0000256" key="1">
    <source>
        <dbReference type="ARBA" id="ARBA00013279"/>
    </source>
</evidence>
<dbReference type="GO" id="GO:0004806">
    <property type="term" value="F:triacylglycerol lipase activity"/>
    <property type="evidence" value="ECO:0007669"/>
    <property type="project" value="UniProtKB-EC"/>
</dbReference>
<dbReference type="PANTHER" id="PTHR46640">
    <property type="entry name" value="TRIACYLGLYCEROL LIPASE, PUTATIVE (AFU_ORTHOLOGUE AFUA_6G06510)-RELATED"/>
    <property type="match status" value="1"/>
</dbReference>
<feature type="domain" description="Mono-/di-acylglycerol lipase N-terminal" evidence="6">
    <location>
        <begin position="10"/>
        <end position="88"/>
    </location>
</feature>
<feature type="domain" description="Fungal lipase-type" evidence="5">
    <location>
        <begin position="115"/>
        <end position="271"/>
    </location>
</feature>
<feature type="chain" id="PRO_5001730339" description="triacylglycerol lipase" evidence="4">
    <location>
        <begin position="18"/>
        <end position="334"/>
    </location>
</feature>
<sequence>MKLFTLALATLATLAAAVPSPITPSEAAVLEKRVYTSTETAEISEDSYHFLEKYSRLANIGYCVGPLANIYKPFKCGLQCGKFPNAELIQEFHDPSYVFDVSGYLAVDHGSKEIYLVFRGTHSLEDAITDLRVQQAALTHFDNAANISSHATCDNCLVHNGFIETYNNTHKQVQAQLDAVIKKYPDYKIAVTGHSLGGAAALLFGISLKLNGLDPLVITYGQPIVGNKAFANWVDKLFFGKENPDVSKITPERKLYRVTHRGDIVTQIPFWDGYQHNSGEVYIGWPLISPPFSKVVTCQGQSNKNCSAGNSLLSQLNVLANHLQYFVLMGICGI</sequence>
<evidence type="ECO:0000256" key="2">
    <source>
        <dbReference type="ARBA" id="ARBA00022729"/>
    </source>
</evidence>
<evidence type="ECO:0000256" key="3">
    <source>
        <dbReference type="ARBA" id="ARBA00022801"/>
    </source>
</evidence>
<dbReference type="GO" id="GO:0016042">
    <property type="term" value="P:lipid catabolic process"/>
    <property type="evidence" value="ECO:0007669"/>
    <property type="project" value="InterPro"/>
</dbReference>
<keyword evidence="3" id="KW-0378">Hydrolase</keyword>
<dbReference type="EMBL" id="LM652751">
    <property type="protein sequence ID" value="CDX09917.1"/>
    <property type="molecule type" value="Genomic_DNA"/>
</dbReference>
<dbReference type="AlphaFoldDB" id="A0A078BNT2"/>
<evidence type="ECO:0000256" key="4">
    <source>
        <dbReference type="SAM" id="SignalP"/>
    </source>
</evidence>
<dbReference type="CDD" id="cd00519">
    <property type="entry name" value="Lipase_3"/>
    <property type="match status" value="1"/>
</dbReference>
<keyword evidence="2 4" id="KW-0732">Signal</keyword>
<proteinExistence type="predicted"/>
<organism evidence="7">
    <name type="scientific">Yarrowia phangngaensis</name>
    <dbReference type="NCBI Taxonomy" id="444778"/>
    <lineage>
        <taxon>Eukaryota</taxon>
        <taxon>Fungi</taxon>
        <taxon>Dikarya</taxon>
        <taxon>Ascomycota</taxon>
        <taxon>Saccharomycotina</taxon>
        <taxon>Dipodascomycetes</taxon>
        <taxon>Dipodascales</taxon>
        <taxon>Dipodascales incertae sedis</taxon>
        <taxon>Yarrowia</taxon>
    </lineage>
</organism>
<reference evidence="7" key="1">
    <citation type="submission" date="2014-06" db="EMBL/GenBank/DDBJ databases">
        <title>Evolutionary genomics: an efficient tool to explore enzyme diversity and guide their engineering.</title>
        <authorList>
            <person name="Meunchan M."/>
            <person name="Michely S."/>
            <person name="Devillers H."/>
            <person name="Nicaud J.-M."/>
            <person name="Marty A."/>
            <person name="Neuveglise C."/>
        </authorList>
    </citation>
    <scope>NUCLEOTIDE SEQUENCE</scope>
    <source>
        <strain evidence="7">CBS 10407</strain>
    </source>
</reference>
<dbReference type="InterPro" id="IPR029058">
    <property type="entry name" value="AB_hydrolase_fold"/>
</dbReference>
<gene>
    <name evidence="7" type="primary">LIP2c</name>
</gene>
<dbReference type="InterPro" id="IPR005592">
    <property type="entry name" value="Mono/diacylglycerol_lipase_N"/>
</dbReference>
<dbReference type="InterPro" id="IPR002921">
    <property type="entry name" value="Fungal_lipase-type"/>
</dbReference>
<accession>A0A078BNT2</accession>
<dbReference type="Pfam" id="PF03893">
    <property type="entry name" value="Lipase3_N"/>
    <property type="match status" value="1"/>
</dbReference>
<feature type="signal peptide" evidence="4">
    <location>
        <begin position="1"/>
        <end position="17"/>
    </location>
</feature>
<protein>
    <recommendedName>
        <fullName evidence="1">triacylglycerol lipase</fullName>
        <ecNumber evidence="1">3.1.1.3</ecNumber>
    </recommendedName>
</protein>
<dbReference type="InterPro" id="IPR051299">
    <property type="entry name" value="AB_hydrolase_lip/est"/>
</dbReference>
<dbReference type="Gene3D" id="3.40.50.1820">
    <property type="entry name" value="alpha/beta hydrolase"/>
    <property type="match status" value="1"/>
</dbReference>